<keyword evidence="2" id="KW-0812">Transmembrane</keyword>
<dbReference type="Proteomes" id="UP000192591">
    <property type="component" value="Unassembled WGS sequence"/>
</dbReference>
<evidence type="ECO:0000313" key="4">
    <source>
        <dbReference type="Proteomes" id="UP000192591"/>
    </source>
</evidence>
<evidence type="ECO:0000256" key="1">
    <source>
        <dbReference type="SAM" id="MobiDB-lite"/>
    </source>
</evidence>
<proteinExistence type="predicted"/>
<reference evidence="3 4" key="1">
    <citation type="submission" date="2017-02" db="EMBL/GenBank/DDBJ databases">
        <title>Draft genome of Saccharomonospora sp. 154.</title>
        <authorList>
            <person name="Alonso-Carmona G.S."/>
            <person name="De La Haba R."/>
            <person name="Vera-Gargallo B."/>
            <person name="Sandoval-Trujillo A.H."/>
            <person name="Ramirez-Duran N."/>
            <person name="Ventosa A."/>
        </authorList>
    </citation>
    <scope>NUCLEOTIDE SEQUENCE [LARGE SCALE GENOMIC DNA]</scope>
    <source>
        <strain evidence="3 4">LRS4.154</strain>
    </source>
</reference>
<dbReference type="RefSeq" id="WP_081193824.1">
    <property type="nucleotide sequence ID" value="NZ_MWIH01000007.1"/>
</dbReference>
<evidence type="ECO:0000313" key="3">
    <source>
        <dbReference type="EMBL" id="OQO90318.1"/>
    </source>
</evidence>
<feature type="region of interest" description="Disordered" evidence="1">
    <location>
        <begin position="59"/>
        <end position="111"/>
    </location>
</feature>
<gene>
    <name evidence="3" type="ORF">B1813_18025</name>
</gene>
<accession>A0A1V8ZZU6</accession>
<protein>
    <submittedName>
        <fullName evidence="3">Uncharacterized protein</fullName>
    </submittedName>
</protein>
<sequence length="207" mass="21969">MPIRTNRGRAAVYRRLWGFPMRSPSHLVGTVILVAAVLIAAGMLVPRLVGDSAGGGAGPVTPGAAGASSDEASPETDGGPSATLDREALPTRLSEPLATPSETEPAPEALRRAREWAEAWVTRPADGSAETWLDGLRPLTTPEFWPQLRSVEPDNITATEVVGEPEARQAHPKSVEVELTTDGPGLLVTVVDTDTGWRVSDYTETEE</sequence>
<dbReference type="STRING" id="1962155.B1813_18025"/>
<keyword evidence="4" id="KW-1185">Reference proteome</keyword>
<name>A0A1V8ZZU6_SACPI</name>
<dbReference type="EMBL" id="MWIH01000007">
    <property type="protein sequence ID" value="OQO90318.1"/>
    <property type="molecule type" value="Genomic_DNA"/>
</dbReference>
<keyword evidence="2" id="KW-1133">Transmembrane helix</keyword>
<organism evidence="3 4">
    <name type="scientific">Saccharomonospora piscinae</name>
    <dbReference type="NCBI Taxonomy" id="687388"/>
    <lineage>
        <taxon>Bacteria</taxon>
        <taxon>Bacillati</taxon>
        <taxon>Actinomycetota</taxon>
        <taxon>Actinomycetes</taxon>
        <taxon>Pseudonocardiales</taxon>
        <taxon>Pseudonocardiaceae</taxon>
        <taxon>Saccharomonospora</taxon>
    </lineage>
</organism>
<feature type="transmembrane region" description="Helical" evidence="2">
    <location>
        <begin position="26"/>
        <end position="45"/>
    </location>
</feature>
<evidence type="ECO:0000256" key="2">
    <source>
        <dbReference type="SAM" id="Phobius"/>
    </source>
</evidence>
<keyword evidence="2" id="KW-0472">Membrane</keyword>
<comment type="caution">
    <text evidence="3">The sequence shown here is derived from an EMBL/GenBank/DDBJ whole genome shotgun (WGS) entry which is preliminary data.</text>
</comment>
<dbReference type="AlphaFoldDB" id="A0A1V8ZZU6"/>